<sequence length="93" mass="10431">MTRTCFRDVSEITGAPEMLGGRVKTLHPAVHAGILARLTKEDEEDMKKQNFQYISVVVNNLYPFEDTISKDGVSVSDAVEQIDIGRCEVIKFK</sequence>
<evidence type="ECO:0000256" key="6">
    <source>
        <dbReference type="ARBA" id="ARBA00048341"/>
    </source>
</evidence>
<proteinExistence type="predicted"/>
<dbReference type="Gene3D" id="3.40.50.1380">
    <property type="entry name" value="Methylglyoxal synthase-like domain"/>
    <property type="match status" value="1"/>
</dbReference>
<dbReference type="GO" id="GO:0006189">
    <property type="term" value="P:'de novo' IMP biosynthetic process"/>
    <property type="evidence" value="ECO:0007669"/>
    <property type="project" value="TreeGrafter"/>
</dbReference>
<accession>A0A7D9JBQ9</accession>
<dbReference type="Proteomes" id="UP001152795">
    <property type="component" value="Unassembled WGS sequence"/>
</dbReference>
<dbReference type="InterPro" id="IPR011607">
    <property type="entry name" value="MGS-like_dom"/>
</dbReference>
<dbReference type="PANTHER" id="PTHR11692:SF0">
    <property type="entry name" value="BIFUNCTIONAL PURINE BIOSYNTHESIS PROTEIN ATIC"/>
    <property type="match status" value="1"/>
</dbReference>
<dbReference type="GO" id="GO:0003937">
    <property type="term" value="F:IMP cyclohydrolase activity"/>
    <property type="evidence" value="ECO:0007669"/>
    <property type="project" value="UniProtKB-EC"/>
</dbReference>
<name>A0A7D9JBQ9_PARCT</name>
<evidence type="ECO:0000256" key="5">
    <source>
        <dbReference type="ARBA" id="ARBA00047515"/>
    </source>
</evidence>
<organism evidence="7 8">
    <name type="scientific">Paramuricea clavata</name>
    <name type="common">Red gorgonian</name>
    <name type="synonym">Violescent sea-whip</name>
    <dbReference type="NCBI Taxonomy" id="317549"/>
    <lineage>
        <taxon>Eukaryota</taxon>
        <taxon>Metazoa</taxon>
        <taxon>Cnidaria</taxon>
        <taxon>Anthozoa</taxon>
        <taxon>Octocorallia</taxon>
        <taxon>Malacalcyonacea</taxon>
        <taxon>Plexauridae</taxon>
        <taxon>Paramuricea</taxon>
    </lineage>
</organism>
<evidence type="ECO:0000256" key="2">
    <source>
        <dbReference type="ARBA" id="ARBA00017905"/>
    </source>
</evidence>
<comment type="catalytic activity">
    <reaction evidence="5">
        <text>(6R)-10-formyltetrahydrofolate + 5-amino-1-(5-phospho-beta-D-ribosyl)imidazole-4-carboxamide = 5-formamido-1-(5-phospho-D-ribosyl)imidazole-4-carboxamide + (6S)-5,6,7,8-tetrahydrofolate</text>
        <dbReference type="Rhea" id="RHEA:22192"/>
        <dbReference type="ChEBI" id="CHEBI:57453"/>
        <dbReference type="ChEBI" id="CHEBI:58467"/>
        <dbReference type="ChEBI" id="CHEBI:58475"/>
        <dbReference type="ChEBI" id="CHEBI:195366"/>
        <dbReference type="EC" id="2.1.2.3"/>
    </reaction>
    <physiologicalReaction direction="left-to-right" evidence="5">
        <dbReference type="Rhea" id="RHEA:22193"/>
    </physiologicalReaction>
</comment>
<dbReference type="Pfam" id="PF02142">
    <property type="entry name" value="MGS"/>
    <property type="match status" value="1"/>
</dbReference>
<dbReference type="GO" id="GO:0005829">
    <property type="term" value="C:cytosol"/>
    <property type="evidence" value="ECO:0007669"/>
    <property type="project" value="TreeGrafter"/>
</dbReference>
<dbReference type="InterPro" id="IPR036914">
    <property type="entry name" value="MGS-like_dom_sf"/>
</dbReference>
<comment type="catalytic activity">
    <reaction evidence="6">
        <text>IMP + H2O = 5-formamido-1-(5-phospho-D-ribosyl)imidazole-4-carboxamide</text>
        <dbReference type="Rhea" id="RHEA:18445"/>
        <dbReference type="ChEBI" id="CHEBI:15377"/>
        <dbReference type="ChEBI" id="CHEBI:58053"/>
        <dbReference type="ChEBI" id="CHEBI:58467"/>
        <dbReference type="EC" id="3.5.4.10"/>
    </reaction>
    <physiologicalReaction direction="right-to-left" evidence="6">
        <dbReference type="Rhea" id="RHEA:18447"/>
    </physiologicalReaction>
</comment>
<comment type="caution">
    <text evidence="7">The sequence shown here is derived from an EMBL/GenBank/DDBJ whole genome shotgun (WGS) entry which is preliminary data.</text>
</comment>
<evidence type="ECO:0000256" key="1">
    <source>
        <dbReference type="ARBA" id="ARBA00000945"/>
    </source>
</evidence>
<evidence type="ECO:0000313" key="7">
    <source>
        <dbReference type="EMBL" id="CAB4025994.1"/>
    </source>
</evidence>
<keyword evidence="8" id="KW-1185">Reference proteome</keyword>
<dbReference type="OrthoDB" id="6017153at2759"/>
<gene>
    <name evidence="7" type="ORF">PACLA_8A004223</name>
</gene>
<dbReference type="AlphaFoldDB" id="A0A7D9JBQ9"/>
<dbReference type="InterPro" id="IPR002695">
    <property type="entry name" value="PurH-like"/>
</dbReference>
<comment type="subunit">
    <text evidence="4">Homodimer. Associates with internalized INSR complexes on Golgi/endosomal membranes. Interacts with INSR; ATIC together with PRKAA2/AMPK2 and HACD3/PTPLAD1 is proposed to be part of a signaling network regulating INSR autophosphorylation and endocytosis.</text>
</comment>
<dbReference type="EMBL" id="CACRXK020013943">
    <property type="protein sequence ID" value="CAB4025994.1"/>
    <property type="molecule type" value="Genomic_DNA"/>
</dbReference>
<dbReference type="PANTHER" id="PTHR11692">
    <property type="entry name" value="BIFUNCTIONAL PURINE BIOSYNTHESIS PROTEIN PURH"/>
    <property type="match status" value="1"/>
</dbReference>
<evidence type="ECO:0000313" key="8">
    <source>
        <dbReference type="Proteomes" id="UP001152795"/>
    </source>
</evidence>
<dbReference type="SMART" id="SM00851">
    <property type="entry name" value="MGS"/>
    <property type="match status" value="1"/>
</dbReference>
<reference evidence="7" key="1">
    <citation type="submission" date="2020-04" db="EMBL/GenBank/DDBJ databases">
        <authorList>
            <person name="Alioto T."/>
            <person name="Alioto T."/>
            <person name="Gomez Garrido J."/>
        </authorList>
    </citation>
    <scope>NUCLEOTIDE SEQUENCE</scope>
    <source>
        <strain evidence="7">A484AB</strain>
    </source>
</reference>
<evidence type="ECO:0000256" key="4">
    <source>
        <dbReference type="ARBA" id="ARBA00046691"/>
    </source>
</evidence>
<evidence type="ECO:0000256" key="3">
    <source>
        <dbReference type="ARBA" id="ARBA00032307"/>
    </source>
</evidence>
<comment type="catalytic activity">
    <reaction evidence="1">
        <text>10-formyldihydrofolate + 5-amino-1-(5-phospho-beta-D-ribosyl)imidazole-4-carboxamide = 5-formamido-1-(5-phospho-D-ribosyl)imidazole-4-carboxamide + 7,8-dihydrofolate</text>
        <dbReference type="Rhea" id="RHEA:59144"/>
        <dbReference type="ChEBI" id="CHEBI:57451"/>
        <dbReference type="ChEBI" id="CHEBI:57452"/>
        <dbReference type="ChEBI" id="CHEBI:58467"/>
        <dbReference type="ChEBI" id="CHEBI:58475"/>
    </reaction>
    <physiologicalReaction direction="left-to-right" evidence="1">
        <dbReference type="Rhea" id="RHEA:59145"/>
    </physiologicalReaction>
</comment>
<dbReference type="GO" id="GO:0004643">
    <property type="term" value="F:phosphoribosylaminoimidazolecarboxamide formyltransferase activity"/>
    <property type="evidence" value="ECO:0007669"/>
    <property type="project" value="UniProtKB-EC"/>
</dbReference>
<dbReference type="SUPFAM" id="SSF52335">
    <property type="entry name" value="Methylglyoxal synthase-like"/>
    <property type="match status" value="1"/>
</dbReference>
<protein>
    <recommendedName>
        <fullName evidence="2">Bifunctional purine biosynthesis protein ATIC</fullName>
    </recommendedName>
    <alternativeName>
        <fullName evidence="3">AICAR transformylase/inosine monophosphate cyclohydrolase</fullName>
    </alternativeName>
</protein>